<organism evidence="2 3">
    <name type="scientific">Lutzomyia longipalpis</name>
    <name type="common">Sand fly</name>
    <dbReference type="NCBI Taxonomy" id="7200"/>
    <lineage>
        <taxon>Eukaryota</taxon>
        <taxon>Metazoa</taxon>
        <taxon>Ecdysozoa</taxon>
        <taxon>Arthropoda</taxon>
        <taxon>Hexapoda</taxon>
        <taxon>Insecta</taxon>
        <taxon>Pterygota</taxon>
        <taxon>Neoptera</taxon>
        <taxon>Endopterygota</taxon>
        <taxon>Diptera</taxon>
        <taxon>Nematocera</taxon>
        <taxon>Psychodoidea</taxon>
        <taxon>Psychodidae</taxon>
        <taxon>Lutzomyia</taxon>
        <taxon>Lutzomyia</taxon>
    </lineage>
</organism>
<dbReference type="Proteomes" id="UP000092461">
    <property type="component" value="Unassembled WGS sequence"/>
</dbReference>
<accession>A0A1B0CCC5</accession>
<dbReference type="EMBL" id="AJWK01006616">
    <property type="status" value="NOT_ANNOTATED_CDS"/>
    <property type="molecule type" value="Genomic_DNA"/>
</dbReference>
<dbReference type="EMBL" id="AJWK01006615">
    <property type="status" value="NOT_ANNOTATED_CDS"/>
    <property type="molecule type" value="Genomic_DNA"/>
</dbReference>
<evidence type="ECO:0000256" key="1">
    <source>
        <dbReference type="SAM" id="MobiDB-lite"/>
    </source>
</evidence>
<sequence>MIGEPEPCPRWPFAFHGGKWHSFDDLSFVFHFKRPGASITAITATTSFCTSIATVVSFSRWPFAFHGGKWHSFDDLSFVFHFKRPGASITAITATTSFCTSIATVVMSAVSEEGTYDYVFGGPPSDKSALSSSLKLTSPPARLRSDDHKSGLQDERPYRRSLGHATKRSKNLVGLYSAVKGHGEDEATLRQLLIEYICFIGQ</sequence>
<proteinExistence type="predicted"/>
<feature type="compositionally biased region" description="Basic and acidic residues" evidence="1">
    <location>
        <begin position="143"/>
        <end position="158"/>
    </location>
</feature>
<protein>
    <submittedName>
        <fullName evidence="2">Uncharacterized protein</fullName>
    </submittedName>
</protein>
<dbReference type="EnsemblMetazoa" id="LLOJ001993-RA">
    <property type="protein sequence ID" value="LLOJ001993-PA"/>
    <property type="gene ID" value="LLOJ001993"/>
</dbReference>
<evidence type="ECO:0000313" key="2">
    <source>
        <dbReference type="EnsemblMetazoa" id="LLOJ001993-PA"/>
    </source>
</evidence>
<reference evidence="2" key="1">
    <citation type="submission" date="2020-05" db="UniProtKB">
        <authorList>
            <consortium name="EnsemblMetazoa"/>
        </authorList>
    </citation>
    <scope>IDENTIFICATION</scope>
    <source>
        <strain evidence="2">Jacobina</strain>
    </source>
</reference>
<name>A0A1B0CCC5_LUTLO</name>
<dbReference type="AlphaFoldDB" id="A0A1B0CCC5"/>
<dbReference type="VEuPathDB" id="VectorBase:LLOJ001993"/>
<evidence type="ECO:0000313" key="3">
    <source>
        <dbReference type="Proteomes" id="UP000092461"/>
    </source>
</evidence>
<dbReference type="VEuPathDB" id="VectorBase:LLONM1_002608"/>
<feature type="compositionally biased region" description="Low complexity" evidence="1">
    <location>
        <begin position="130"/>
        <end position="141"/>
    </location>
</feature>
<keyword evidence="3" id="KW-1185">Reference proteome</keyword>
<feature type="region of interest" description="Disordered" evidence="1">
    <location>
        <begin position="130"/>
        <end position="160"/>
    </location>
</feature>